<protein>
    <recommendedName>
        <fullName evidence="2">Condensation domain-containing protein</fullName>
    </recommendedName>
</protein>
<dbReference type="RefSeq" id="WP_346163129.1">
    <property type="nucleotide sequence ID" value="NZ_BAAAOQ010000012.1"/>
</dbReference>
<keyword evidence="4" id="KW-1185">Reference proteome</keyword>
<sequence length="491" mass="53658">MTADTPRRTALAQRLAGLSPAQRAELERRLADRAPTAARGRPARIPPRTTGAGPLPLSWSQEHMWHRHRADPSGAAYSVPLKVRLEGDLRVDVLRAAFRDLIARHEILRTTFGESGGVPYQLVHDAPGAEVEHADLRDAEDAEAEVAARLAEEAARPYDLAEGPLFRAVLLRTADDVHVLSLVLHHILTDEQSTGLLLAQFVEAYDRRLHGLPAAAAPRLQYADYAVWQRAGQGDGAAAERLRRCVRRLSGMPAELSLPADRPRPPRPTGRGGAVGAGIGPDLWHRLRALARQERATEVMVLLAVFQTLLRQVSGQHDITVSLPEAGRDHPDLEDMLGCFFNTVAVRCDLSGTPGFRTLLGQVRARCLEAYDDRDVPFAKVVEAVTDRRAEHRHPLLQTMLIFEREGAGRPVEFAGLRMTPLQAPTGHRGARAKRDLTLAAVDQGDTARVDLVYDADLFDPATAQGLLDGYLALLSSLLADPDALTGPGRR</sequence>
<evidence type="ECO:0000256" key="1">
    <source>
        <dbReference type="SAM" id="MobiDB-lite"/>
    </source>
</evidence>
<name>A0ABN3BLT0_9ACTN</name>
<dbReference type="Gene3D" id="3.30.559.30">
    <property type="entry name" value="Nonribosomal peptide synthetase, condensation domain"/>
    <property type="match status" value="1"/>
</dbReference>
<proteinExistence type="predicted"/>
<dbReference type="PANTHER" id="PTHR45527">
    <property type="entry name" value="NONRIBOSOMAL PEPTIDE SYNTHETASE"/>
    <property type="match status" value="1"/>
</dbReference>
<organism evidence="3 4">
    <name type="scientific">Streptomyces bangladeshensis</name>
    <dbReference type="NCBI Taxonomy" id="295352"/>
    <lineage>
        <taxon>Bacteria</taxon>
        <taxon>Bacillati</taxon>
        <taxon>Actinomycetota</taxon>
        <taxon>Actinomycetes</taxon>
        <taxon>Kitasatosporales</taxon>
        <taxon>Streptomycetaceae</taxon>
        <taxon>Streptomyces</taxon>
    </lineage>
</organism>
<dbReference type="SUPFAM" id="SSF52777">
    <property type="entry name" value="CoA-dependent acyltransferases"/>
    <property type="match status" value="2"/>
</dbReference>
<dbReference type="Pfam" id="PF00668">
    <property type="entry name" value="Condensation"/>
    <property type="match status" value="1"/>
</dbReference>
<dbReference type="InterPro" id="IPR023213">
    <property type="entry name" value="CAT-like_dom_sf"/>
</dbReference>
<evidence type="ECO:0000313" key="3">
    <source>
        <dbReference type="EMBL" id="GAA2197869.1"/>
    </source>
</evidence>
<dbReference type="CDD" id="cd19531">
    <property type="entry name" value="LCL_NRPS-like"/>
    <property type="match status" value="1"/>
</dbReference>
<dbReference type="InterPro" id="IPR001242">
    <property type="entry name" value="Condensation_dom"/>
</dbReference>
<feature type="region of interest" description="Disordered" evidence="1">
    <location>
        <begin position="32"/>
        <end position="55"/>
    </location>
</feature>
<dbReference type="PANTHER" id="PTHR45527:SF1">
    <property type="entry name" value="FATTY ACID SYNTHASE"/>
    <property type="match status" value="1"/>
</dbReference>
<evidence type="ECO:0000259" key="2">
    <source>
        <dbReference type="Pfam" id="PF00668"/>
    </source>
</evidence>
<feature type="region of interest" description="Disordered" evidence="1">
    <location>
        <begin position="255"/>
        <end position="275"/>
    </location>
</feature>
<dbReference type="Proteomes" id="UP001501391">
    <property type="component" value="Unassembled WGS sequence"/>
</dbReference>
<dbReference type="EMBL" id="BAAAOQ010000012">
    <property type="protein sequence ID" value="GAA2197869.1"/>
    <property type="molecule type" value="Genomic_DNA"/>
</dbReference>
<reference evidence="3 4" key="1">
    <citation type="journal article" date="2019" name="Int. J. Syst. Evol. Microbiol.">
        <title>The Global Catalogue of Microorganisms (GCM) 10K type strain sequencing project: providing services to taxonomists for standard genome sequencing and annotation.</title>
        <authorList>
            <consortium name="The Broad Institute Genomics Platform"/>
            <consortium name="The Broad Institute Genome Sequencing Center for Infectious Disease"/>
            <person name="Wu L."/>
            <person name="Ma J."/>
        </authorList>
    </citation>
    <scope>NUCLEOTIDE SEQUENCE [LARGE SCALE GENOMIC DNA]</scope>
    <source>
        <strain evidence="3 4">JCM 14924</strain>
    </source>
</reference>
<dbReference type="Gene3D" id="3.30.559.10">
    <property type="entry name" value="Chloramphenicol acetyltransferase-like domain"/>
    <property type="match status" value="1"/>
</dbReference>
<comment type="caution">
    <text evidence="3">The sequence shown here is derived from an EMBL/GenBank/DDBJ whole genome shotgun (WGS) entry which is preliminary data.</text>
</comment>
<gene>
    <name evidence="3" type="ORF">GCM10009787_38150</name>
</gene>
<accession>A0ABN3BLT0</accession>
<evidence type="ECO:0000313" key="4">
    <source>
        <dbReference type="Proteomes" id="UP001501391"/>
    </source>
</evidence>
<feature type="domain" description="Condensation" evidence="2">
    <location>
        <begin position="55"/>
        <end position="484"/>
    </location>
</feature>